<reference evidence="2 4" key="2">
    <citation type="submission" date="2019-07" db="EMBL/GenBank/DDBJ databases">
        <title>Genomic Encyclopedia of Type Strains, Phase I: the one thousand microbial genomes (KMG-I) project.</title>
        <authorList>
            <person name="Kyrpides N."/>
        </authorList>
    </citation>
    <scope>NUCLEOTIDE SEQUENCE [LARGE SCALE GENOMIC DNA]</scope>
    <source>
        <strain evidence="2 4">DSM 17909</strain>
    </source>
</reference>
<dbReference type="Proteomes" id="UP000032721">
    <property type="component" value="Chromosome"/>
</dbReference>
<proteinExistence type="predicted"/>
<dbReference type="STRING" id="351671.XDD1_2886"/>
<evidence type="ECO:0000313" key="4">
    <source>
        <dbReference type="Proteomes" id="UP000324170"/>
    </source>
</evidence>
<evidence type="ECO:0000313" key="1">
    <source>
        <dbReference type="EMBL" id="CDG18585.1"/>
    </source>
</evidence>
<organism evidence="1 3">
    <name type="scientific">Xenorhabdus doucetiae</name>
    <dbReference type="NCBI Taxonomy" id="351671"/>
    <lineage>
        <taxon>Bacteria</taxon>
        <taxon>Pseudomonadati</taxon>
        <taxon>Pseudomonadota</taxon>
        <taxon>Gammaproteobacteria</taxon>
        <taxon>Enterobacterales</taxon>
        <taxon>Morganellaceae</taxon>
        <taxon>Xenorhabdus</taxon>
    </lineage>
</organism>
<keyword evidence="4" id="KW-1185">Reference proteome</keyword>
<sequence length="39" mass="4338">MQSVFPKKKLRVGNGAGMGKSSWENVVRRYNNLATLNEG</sequence>
<dbReference type="KEGG" id="xdo:XDD1_2886"/>
<dbReference type="EMBL" id="VNHN01000047">
    <property type="protein sequence ID" value="TYP02010.1"/>
    <property type="molecule type" value="Genomic_DNA"/>
</dbReference>
<evidence type="ECO:0000313" key="3">
    <source>
        <dbReference type="Proteomes" id="UP000032721"/>
    </source>
</evidence>
<dbReference type="HOGENOM" id="CLU_3319479_0_0_6"/>
<reference evidence="1 3" key="1">
    <citation type="submission" date="2013-07" db="EMBL/GenBank/DDBJ databases">
        <authorList>
            <person name="Genoscope - CEA"/>
        </authorList>
    </citation>
    <scope>NUCLEOTIDE SEQUENCE [LARGE SCALE GENOMIC DNA]</scope>
    <source>
        <strain evidence="1">FRM16</strain>
        <strain evidence="3">FRM16 / DSM 17909</strain>
    </source>
</reference>
<evidence type="ECO:0000313" key="2">
    <source>
        <dbReference type="EMBL" id="TYP02010.1"/>
    </source>
</evidence>
<dbReference type="Proteomes" id="UP000324170">
    <property type="component" value="Unassembled WGS sequence"/>
</dbReference>
<protein>
    <submittedName>
        <fullName evidence="1">Uncharacterized protein</fullName>
    </submittedName>
</protein>
<dbReference type="AlphaFoldDB" id="A0A068QXK5"/>
<gene>
    <name evidence="2" type="ORF">LY16_02602</name>
    <name evidence="1" type="ORF">XDD1_2886</name>
</gene>
<accession>A0A068QXK5</accession>
<dbReference type="EMBL" id="FO704550">
    <property type="protein sequence ID" value="CDG18585.1"/>
    <property type="molecule type" value="Genomic_DNA"/>
</dbReference>
<name>A0A068QXK5_9GAMM</name>